<dbReference type="EMBL" id="FQVX01000005">
    <property type="protein sequence ID" value="SHH17138.1"/>
    <property type="molecule type" value="Genomic_DNA"/>
</dbReference>
<dbReference type="PROSITE" id="PS50850">
    <property type="entry name" value="MFS"/>
    <property type="match status" value="1"/>
</dbReference>
<sequence length="501" mass="53411">MTSLSKPAEAPGAIRSLIPARIDRLPWSPFHTRMVAALGTAWILDGLEITVAGAVVDRLTEPETLGLSGTEVGLIATVYLLGEVVGALWFGRLSDKLGRRKLFMITLAVYLVGSGLTALTLGNGPGWVAFLYVTRFIAGMGIGGEYAAIHSAIDELIPAKYRGRVDIMVSGTYWAGAVLGTLGTFILLNALEPSTGWRIAFLIGPVLGLVILLVRRHLPESPRWQVMHGREAEAEETIAYIEHEVEHGGRSLPAVDESRAIELKPTPDIGYAALTRVLFREYPARAVYGATLMVTQSFLYNAIFFTYVLVLGTYYDVDSGDAPLFLIAFAVGNLAGPFVLGHLFDTVGRKKMIAGSYVLSGILLAVTAGLFQAGVLNAYTQTIAWSVIFFFASAGASSAYLTVSEIFPMEVRAKAIAVFFAIAQCFGALGPVVYGSLIGDGSQPIRLFWGYMLGAAVMVVGGVVAAVLGIDAEGKSLEDVATPFAARRPATRAEGAARPRG</sequence>
<evidence type="ECO:0000256" key="2">
    <source>
        <dbReference type="ARBA" id="ARBA00022692"/>
    </source>
</evidence>
<dbReference type="RefSeq" id="WP_073422307.1">
    <property type="nucleotide sequence ID" value="NZ_FQVX01000005.1"/>
</dbReference>
<gene>
    <name evidence="7" type="ORF">SAMN05444351_4171</name>
</gene>
<name>A0A1M5QT55_9ACTN</name>
<feature type="transmembrane region" description="Helical" evidence="5">
    <location>
        <begin position="286"/>
        <end position="310"/>
    </location>
</feature>
<feature type="transmembrane region" description="Helical" evidence="5">
    <location>
        <begin position="127"/>
        <end position="149"/>
    </location>
</feature>
<dbReference type="Pfam" id="PF00083">
    <property type="entry name" value="Sugar_tr"/>
    <property type="match status" value="1"/>
</dbReference>
<reference evidence="7 8" key="1">
    <citation type="submission" date="2016-11" db="EMBL/GenBank/DDBJ databases">
        <authorList>
            <person name="Jaros S."/>
            <person name="Januszkiewicz K."/>
            <person name="Wedrychowicz H."/>
        </authorList>
    </citation>
    <scope>NUCLEOTIDE SEQUENCE [LARGE SCALE GENOMIC DNA]</scope>
    <source>
        <strain evidence="7 8">DSM 45408</strain>
    </source>
</reference>
<evidence type="ECO:0000256" key="4">
    <source>
        <dbReference type="ARBA" id="ARBA00023136"/>
    </source>
</evidence>
<feature type="transmembrane region" description="Helical" evidence="5">
    <location>
        <begin position="356"/>
        <end position="376"/>
    </location>
</feature>
<feature type="transmembrane region" description="Helical" evidence="5">
    <location>
        <begin position="102"/>
        <end position="121"/>
    </location>
</feature>
<feature type="transmembrane region" description="Helical" evidence="5">
    <location>
        <begin position="415"/>
        <end position="437"/>
    </location>
</feature>
<evidence type="ECO:0000313" key="7">
    <source>
        <dbReference type="EMBL" id="SHH17138.1"/>
    </source>
</evidence>
<feature type="transmembrane region" description="Helical" evidence="5">
    <location>
        <begin position="449"/>
        <end position="470"/>
    </location>
</feature>
<feature type="transmembrane region" description="Helical" evidence="5">
    <location>
        <begin position="170"/>
        <end position="191"/>
    </location>
</feature>
<dbReference type="CDD" id="cd17316">
    <property type="entry name" value="MFS_SV2_like"/>
    <property type="match status" value="1"/>
</dbReference>
<keyword evidence="8" id="KW-1185">Reference proteome</keyword>
<keyword evidence="3 5" id="KW-1133">Transmembrane helix</keyword>
<feature type="domain" description="Major facilitator superfamily (MFS) profile" evidence="6">
    <location>
        <begin position="34"/>
        <end position="473"/>
    </location>
</feature>
<dbReference type="Gene3D" id="1.20.1250.20">
    <property type="entry name" value="MFS general substrate transporter like domains"/>
    <property type="match status" value="1"/>
</dbReference>
<evidence type="ECO:0000256" key="1">
    <source>
        <dbReference type="ARBA" id="ARBA00004651"/>
    </source>
</evidence>
<dbReference type="PANTHER" id="PTHR23508">
    <property type="entry name" value="CARBOXYLIC ACID TRANSPORTER PROTEIN HOMOLOG"/>
    <property type="match status" value="1"/>
</dbReference>
<dbReference type="Proteomes" id="UP000184471">
    <property type="component" value="Unassembled WGS sequence"/>
</dbReference>
<dbReference type="InterPro" id="IPR036259">
    <property type="entry name" value="MFS_trans_sf"/>
</dbReference>
<dbReference type="AlphaFoldDB" id="A0A1M5QT55"/>
<evidence type="ECO:0000259" key="6">
    <source>
        <dbReference type="PROSITE" id="PS50850"/>
    </source>
</evidence>
<feature type="transmembrane region" description="Helical" evidence="5">
    <location>
        <begin position="72"/>
        <end position="90"/>
    </location>
</feature>
<feature type="transmembrane region" description="Helical" evidence="5">
    <location>
        <begin position="197"/>
        <end position="214"/>
    </location>
</feature>
<dbReference type="InterPro" id="IPR020846">
    <property type="entry name" value="MFS_dom"/>
</dbReference>
<feature type="transmembrane region" description="Helical" evidence="5">
    <location>
        <begin position="322"/>
        <end position="344"/>
    </location>
</feature>
<evidence type="ECO:0000313" key="8">
    <source>
        <dbReference type="Proteomes" id="UP000184471"/>
    </source>
</evidence>
<feature type="transmembrane region" description="Helical" evidence="5">
    <location>
        <begin position="382"/>
        <end position="403"/>
    </location>
</feature>
<dbReference type="InterPro" id="IPR005828">
    <property type="entry name" value="MFS_sugar_transport-like"/>
</dbReference>
<keyword evidence="2 5" id="KW-0812">Transmembrane</keyword>
<organism evidence="7 8">
    <name type="scientific">Geodermatophilus nigrescens</name>
    <dbReference type="NCBI Taxonomy" id="1070870"/>
    <lineage>
        <taxon>Bacteria</taxon>
        <taxon>Bacillati</taxon>
        <taxon>Actinomycetota</taxon>
        <taxon>Actinomycetes</taxon>
        <taxon>Geodermatophilales</taxon>
        <taxon>Geodermatophilaceae</taxon>
        <taxon>Geodermatophilus</taxon>
    </lineage>
</organism>
<dbReference type="STRING" id="1070870.SAMN05444351_4171"/>
<dbReference type="OrthoDB" id="9787026at2"/>
<accession>A0A1M5QT55</accession>
<evidence type="ECO:0000256" key="5">
    <source>
        <dbReference type="SAM" id="Phobius"/>
    </source>
</evidence>
<dbReference type="PANTHER" id="PTHR23508:SF10">
    <property type="entry name" value="CARBOXYLIC ACID TRANSPORTER PROTEIN HOMOLOG"/>
    <property type="match status" value="1"/>
</dbReference>
<evidence type="ECO:0000256" key="3">
    <source>
        <dbReference type="ARBA" id="ARBA00022989"/>
    </source>
</evidence>
<keyword evidence="4 5" id="KW-0472">Membrane</keyword>
<comment type="subcellular location">
    <subcellularLocation>
        <location evidence="1">Cell membrane</location>
        <topology evidence="1">Multi-pass membrane protein</topology>
    </subcellularLocation>
</comment>
<dbReference type="GO" id="GO:0005886">
    <property type="term" value="C:plasma membrane"/>
    <property type="evidence" value="ECO:0007669"/>
    <property type="project" value="UniProtKB-SubCell"/>
</dbReference>
<protein>
    <submittedName>
        <fullName evidence="7">Predicted arabinose efflux permease, MFS family</fullName>
    </submittedName>
</protein>
<dbReference type="GO" id="GO:0046943">
    <property type="term" value="F:carboxylic acid transmembrane transporter activity"/>
    <property type="evidence" value="ECO:0007669"/>
    <property type="project" value="TreeGrafter"/>
</dbReference>
<dbReference type="SUPFAM" id="SSF103473">
    <property type="entry name" value="MFS general substrate transporter"/>
    <property type="match status" value="1"/>
</dbReference>
<proteinExistence type="predicted"/>